<gene>
    <name evidence="2" type="ORF">FIBSPDRAFT_947091</name>
</gene>
<dbReference type="Gene3D" id="3.40.50.1820">
    <property type="entry name" value="alpha/beta hydrolase"/>
    <property type="match status" value="1"/>
</dbReference>
<evidence type="ECO:0000313" key="2">
    <source>
        <dbReference type="EMBL" id="KZP29085.1"/>
    </source>
</evidence>
<keyword evidence="3" id="KW-1185">Reference proteome</keyword>
<dbReference type="InterPro" id="IPR029058">
    <property type="entry name" value="AB_hydrolase_fold"/>
</dbReference>
<organism evidence="2 3">
    <name type="scientific">Athelia psychrophila</name>
    <dbReference type="NCBI Taxonomy" id="1759441"/>
    <lineage>
        <taxon>Eukaryota</taxon>
        <taxon>Fungi</taxon>
        <taxon>Dikarya</taxon>
        <taxon>Basidiomycota</taxon>
        <taxon>Agaricomycotina</taxon>
        <taxon>Agaricomycetes</taxon>
        <taxon>Agaricomycetidae</taxon>
        <taxon>Atheliales</taxon>
        <taxon>Atheliaceae</taxon>
        <taxon>Athelia</taxon>
    </lineage>
</organism>
<evidence type="ECO:0000313" key="3">
    <source>
        <dbReference type="Proteomes" id="UP000076532"/>
    </source>
</evidence>
<dbReference type="EMBL" id="KV417500">
    <property type="protein sequence ID" value="KZP29085.1"/>
    <property type="molecule type" value="Genomic_DNA"/>
</dbReference>
<dbReference type="InterPro" id="IPR001375">
    <property type="entry name" value="Peptidase_S9_cat"/>
</dbReference>
<protein>
    <recommendedName>
        <fullName evidence="1">Peptidase S9 prolyl oligopeptidase catalytic domain-containing protein</fullName>
    </recommendedName>
</protein>
<dbReference type="GO" id="GO:0008236">
    <property type="term" value="F:serine-type peptidase activity"/>
    <property type="evidence" value="ECO:0007669"/>
    <property type="project" value="InterPro"/>
</dbReference>
<dbReference type="GO" id="GO:0006508">
    <property type="term" value="P:proteolysis"/>
    <property type="evidence" value="ECO:0007669"/>
    <property type="project" value="InterPro"/>
</dbReference>
<dbReference type="SUPFAM" id="SSF53474">
    <property type="entry name" value="alpha/beta-Hydrolases"/>
    <property type="match status" value="1"/>
</dbReference>
<name>A0A166S6Z3_9AGAM</name>
<dbReference type="OrthoDB" id="19653at2759"/>
<accession>A0A166S6Z3</accession>
<feature type="domain" description="Peptidase S9 prolyl oligopeptidase catalytic" evidence="1">
    <location>
        <begin position="144"/>
        <end position="195"/>
    </location>
</feature>
<dbReference type="Pfam" id="PF00326">
    <property type="entry name" value="Peptidase_S9"/>
    <property type="match status" value="1"/>
</dbReference>
<sequence>MATVNGIAFISADYRILYPSTAVHQLADMMRVFSFLARSNDLGLPDGVAIDMLRIAVAVYRFLTVKCTLPPFKRTRQRWTVFLGRGSTNWVALGFNRCGGPMADSWTTLPAPLGCPQNYACYPMPYRRTCVVFYRSCSSSFFFPTMLVHGDADVTVPIQESERMYGQLEKCGVKSELCVVPNLNGEHGLGIDADTVPGVEQVYKEAVRFVAMELGVEV</sequence>
<dbReference type="AlphaFoldDB" id="A0A166S6Z3"/>
<dbReference type="STRING" id="436010.A0A166S6Z3"/>
<evidence type="ECO:0000259" key="1">
    <source>
        <dbReference type="Pfam" id="PF00326"/>
    </source>
</evidence>
<proteinExistence type="predicted"/>
<reference evidence="2 3" key="1">
    <citation type="journal article" date="2016" name="Mol. Biol. Evol.">
        <title>Comparative Genomics of Early-Diverging Mushroom-Forming Fungi Provides Insights into the Origins of Lignocellulose Decay Capabilities.</title>
        <authorList>
            <person name="Nagy L.G."/>
            <person name="Riley R."/>
            <person name="Tritt A."/>
            <person name="Adam C."/>
            <person name="Daum C."/>
            <person name="Floudas D."/>
            <person name="Sun H."/>
            <person name="Yadav J.S."/>
            <person name="Pangilinan J."/>
            <person name="Larsson K.H."/>
            <person name="Matsuura K."/>
            <person name="Barry K."/>
            <person name="Labutti K."/>
            <person name="Kuo R."/>
            <person name="Ohm R.A."/>
            <person name="Bhattacharya S.S."/>
            <person name="Shirouzu T."/>
            <person name="Yoshinaga Y."/>
            <person name="Martin F.M."/>
            <person name="Grigoriev I.V."/>
            <person name="Hibbett D.S."/>
        </authorList>
    </citation>
    <scope>NUCLEOTIDE SEQUENCE [LARGE SCALE GENOMIC DNA]</scope>
    <source>
        <strain evidence="2 3">CBS 109695</strain>
    </source>
</reference>
<dbReference type="Proteomes" id="UP000076532">
    <property type="component" value="Unassembled WGS sequence"/>
</dbReference>